<dbReference type="EMBL" id="JBIRPU010000023">
    <property type="protein sequence ID" value="MFI0795974.1"/>
    <property type="molecule type" value="Genomic_DNA"/>
</dbReference>
<evidence type="ECO:0000313" key="1">
    <source>
        <dbReference type="EMBL" id="MFI0795974.1"/>
    </source>
</evidence>
<dbReference type="Proteomes" id="UP001611075">
    <property type="component" value="Unassembled WGS sequence"/>
</dbReference>
<dbReference type="RefSeq" id="WP_396683680.1">
    <property type="nucleotide sequence ID" value="NZ_JBIRPU010000023.1"/>
</dbReference>
<organism evidence="1 2">
    <name type="scientific">Micromonospora rubida</name>
    <dbReference type="NCBI Taxonomy" id="2697657"/>
    <lineage>
        <taxon>Bacteria</taxon>
        <taxon>Bacillati</taxon>
        <taxon>Actinomycetota</taxon>
        <taxon>Actinomycetes</taxon>
        <taxon>Micromonosporales</taxon>
        <taxon>Micromonosporaceae</taxon>
        <taxon>Micromonospora</taxon>
    </lineage>
</organism>
<accession>A0ABW7SQJ5</accession>
<comment type="caution">
    <text evidence="1">The sequence shown here is derived from an EMBL/GenBank/DDBJ whole genome shotgun (WGS) entry which is preliminary data.</text>
</comment>
<proteinExistence type="predicted"/>
<reference evidence="1 2" key="1">
    <citation type="submission" date="2024-10" db="EMBL/GenBank/DDBJ databases">
        <title>The Natural Products Discovery Center: Release of the First 8490 Sequenced Strains for Exploring Actinobacteria Biosynthetic Diversity.</title>
        <authorList>
            <person name="Kalkreuter E."/>
            <person name="Kautsar S.A."/>
            <person name="Yang D."/>
            <person name="Bader C.D."/>
            <person name="Teijaro C.N."/>
            <person name="Fluegel L."/>
            <person name="Davis C.M."/>
            <person name="Simpson J.R."/>
            <person name="Lauterbach L."/>
            <person name="Steele A.D."/>
            <person name="Gui C."/>
            <person name="Meng S."/>
            <person name="Li G."/>
            <person name="Viehrig K."/>
            <person name="Ye F."/>
            <person name="Su P."/>
            <person name="Kiefer A.F."/>
            <person name="Nichols A."/>
            <person name="Cepeda A.J."/>
            <person name="Yan W."/>
            <person name="Fan B."/>
            <person name="Jiang Y."/>
            <person name="Adhikari A."/>
            <person name="Zheng C.-J."/>
            <person name="Schuster L."/>
            <person name="Cowan T.M."/>
            <person name="Smanski M.J."/>
            <person name="Chevrette M.G."/>
            <person name="De Carvalho L.P.S."/>
            <person name="Shen B."/>
        </authorList>
    </citation>
    <scope>NUCLEOTIDE SEQUENCE [LARGE SCALE GENOMIC DNA]</scope>
    <source>
        <strain evidence="1 2">NPDC021253</strain>
    </source>
</reference>
<name>A0ABW7SQJ5_9ACTN</name>
<protein>
    <submittedName>
        <fullName evidence="1">Uncharacterized protein</fullName>
    </submittedName>
</protein>
<keyword evidence="2" id="KW-1185">Reference proteome</keyword>
<sequence length="211" mass="22643">MGNSTVYRIHTSDDLDVAYALSQRLLGHRSIGCRCPQDVSARAETNTHDLDRYLGIGPAFVSLSIPARLLGQVRGVLEPHLPPNDRPSQYRDGSGYLITDMTTEVVAALRQLPPIGAEVSTPEYPLPTTSADTVLAVADTDPASISWQTCWPSEHNRCGFELAINGAELWHAPAPAGHSVYVHVHPAQPELAHDLAAAVGGQVMGEPALGW</sequence>
<evidence type="ECO:0000313" key="2">
    <source>
        <dbReference type="Proteomes" id="UP001611075"/>
    </source>
</evidence>
<gene>
    <name evidence="1" type="ORF">ACH4OY_25315</name>
</gene>